<proteinExistence type="predicted"/>
<dbReference type="PANTHER" id="PTHR33803">
    <property type="entry name" value="IS1478 TRANSPOSASE"/>
    <property type="match status" value="1"/>
</dbReference>
<evidence type="ECO:0008006" key="4">
    <source>
        <dbReference type="Google" id="ProtNLM"/>
    </source>
</evidence>
<evidence type="ECO:0000313" key="3">
    <source>
        <dbReference type="Proteomes" id="UP000319859"/>
    </source>
</evidence>
<name>A0A560EHE2_9PROT</name>
<sequence length="331" mass="37767">MRIRRRLLRLADQRFQFRHTRRQPLDQRHLVADQGVLLSTAQTVRGGLFHPHVDSYSQPSRNPFCQPPEQLRPLRDLAIKVSMQTQRQRGQKVYSFHAPEVECIGKGKARAPYEFGCKVSVAVPITKPKGGLFVLHAQALHTNPFDGHTLAKAVADIKANTGREPDGVHIDRGYRGHDHPNKFKVWITGQVRRTTAAIKREMKRRAAIEPIIGHLKAEHRMGRNYLKGRTPTSGEYSPATDTILPPPDEQPVGVHVVTPRGRRSRHARLERRRHDLPLQRSLHVRRRRLIPIMSIIPFADTFHPHRSHLLPSSANNITNGRRPSAEGWQLP</sequence>
<organism evidence="2 3">
    <name type="scientific">Nitrospirillum amazonense</name>
    <dbReference type="NCBI Taxonomy" id="28077"/>
    <lineage>
        <taxon>Bacteria</taxon>
        <taxon>Pseudomonadati</taxon>
        <taxon>Pseudomonadota</taxon>
        <taxon>Alphaproteobacteria</taxon>
        <taxon>Rhodospirillales</taxon>
        <taxon>Azospirillaceae</taxon>
        <taxon>Nitrospirillum</taxon>
    </lineage>
</organism>
<accession>A0A560EHE2</accession>
<reference evidence="2 3" key="1">
    <citation type="submission" date="2019-06" db="EMBL/GenBank/DDBJ databases">
        <title>Genomic Encyclopedia of Type Strains, Phase IV (KMG-V): Genome sequencing to study the core and pangenomes of soil and plant-associated prokaryotes.</title>
        <authorList>
            <person name="Whitman W."/>
        </authorList>
    </citation>
    <scope>NUCLEOTIDE SEQUENCE [LARGE SCALE GENOMIC DNA]</scope>
    <source>
        <strain evidence="2 3">BR 11880</strain>
    </source>
</reference>
<evidence type="ECO:0000313" key="2">
    <source>
        <dbReference type="EMBL" id="TWB08780.1"/>
    </source>
</evidence>
<feature type="region of interest" description="Disordered" evidence="1">
    <location>
        <begin position="229"/>
        <end position="252"/>
    </location>
</feature>
<evidence type="ECO:0000256" key="1">
    <source>
        <dbReference type="SAM" id="MobiDB-lite"/>
    </source>
</evidence>
<dbReference type="PANTHER" id="PTHR33803:SF3">
    <property type="entry name" value="BLL1974 PROTEIN"/>
    <property type="match status" value="1"/>
</dbReference>
<dbReference type="EMBL" id="VITN01000054">
    <property type="protein sequence ID" value="TWB08780.1"/>
    <property type="molecule type" value="Genomic_DNA"/>
</dbReference>
<gene>
    <name evidence="2" type="ORF">FBZ89_1544</name>
</gene>
<feature type="region of interest" description="Disordered" evidence="1">
    <location>
        <begin position="309"/>
        <end position="331"/>
    </location>
</feature>
<dbReference type="Proteomes" id="UP000319859">
    <property type="component" value="Unassembled WGS sequence"/>
</dbReference>
<protein>
    <recommendedName>
        <fullName evidence="4">DDE family transposase</fullName>
    </recommendedName>
</protein>
<feature type="compositionally biased region" description="Polar residues" evidence="1">
    <location>
        <begin position="310"/>
        <end position="321"/>
    </location>
</feature>
<dbReference type="AlphaFoldDB" id="A0A560EHE2"/>
<comment type="caution">
    <text evidence="2">The sequence shown here is derived from an EMBL/GenBank/DDBJ whole genome shotgun (WGS) entry which is preliminary data.</text>
</comment>